<dbReference type="InterPro" id="IPR003877">
    <property type="entry name" value="SPRY_dom"/>
</dbReference>
<accession>A0AB34JVE9</accession>
<gene>
    <name evidence="3" type="ORF">AB1Y20_019717</name>
</gene>
<evidence type="ECO:0000259" key="2">
    <source>
        <dbReference type="PROSITE" id="PS50188"/>
    </source>
</evidence>
<evidence type="ECO:0008006" key="5">
    <source>
        <dbReference type="Google" id="ProtNLM"/>
    </source>
</evidence>
<sequence>MEDLCEDALRAIFSHLGCHELATVGTTCRRLHTIADHASLWSPALCTLLRIAHWKVSPPLIDDFRSLRAALRSWRPPTLVLPPARDGVTTLALSADGRSLRFVGERLGGNRAVRVAPPLGESPLRRAASPPRLLVRPDDLAYFEIALAPRAAAPAECVAVGVASCGFALNGQQPGWDSLSYGYHSDDGRLYHGHGTRAHATWPRFGPGDVVGCGVALGSRQIFYTLNGSLLGVAFTARPQLLPLFPVVGIDSHTEITFNFGQEPFKFDVSAYERFSESTQAPVRPKRNASPLRRLGAAWF</sequence>
<dbReference type="InterPro" id="IPR013320">
    <property type="entry name" value="ConA-like_dom_sf"/>
</dbReference>
<dbReference type="InterPro" id="IPR044736">
    <property type="entry name" value="Gid1/RanBPM/SPLA_SPRY"/>
</dbReference>
<dbReference type="SUPFAM" id="SSF81383">
    <property type="entry name" value="F-box domain"/>
    <property type="match status" value="1"/>
</dbReference>
<dbReference type="SUPFAM" id="SSF49899">
    <property type="entry name" value="Concanavalin A-like lectins/glucanases"/>
    <property type="match status" value="1"/>
</dbReference>
<dbReference type="CDD" id="cd09917">
    <property type="entry name" value="F-box_SF"/>
    <property type="match status" value="1"/>
</dbReference>
<organism evidence="3 4">
    <name type="scientific">Prymnesium parvum</name>
    <name type="common">Toxic golden alga</name>
    <dbReference type="NCBI Taxonomy" id="97485"/>
    <lineage>
        <taxon>Eukaryota</taxon>
        <taxon>Haptista</taxon>
        <taxon>Haptophyta</taxon>
        <taxon>Prymnesiophyceae</taxon>
        <taxon>Prymnesiales</taxon>
        <taxon>Prymnesiaceae</taxon>
        <taxon>Prymnesium</taxon>
    </lineage>
</organism>
<name>A0AB34JVE9_PRYPA</name>
<dbReference type="Gene3D" id="2.60.120.920">
    <property type="match status" value="1"/>
</dbReference>
<reference evidence="3 4" key="1">
    <citation type="journal article" date="2024" name="Science">
        <title>Giant polyketide synthase enzymes in the biosynthesis of giant marine polyether toxins.</title>
        <authorList>
            <person name="Fallon T.R."/>
            <person name="Shende V.V."/>
            <person name="Wierzbicki I.H."/>
            <person name="Pendleton A.L."/>
            <person name="Watervoot N.F."/>
            <person name="Auber R.P."/>
            <person name="Gonzalez D.J."/>
            <person name="Wisecaver J.H."/>
            <person name="Moore B.S."/>
        </authorList>
    </citation>
    <scope>NUCLEOTIDE SEQUENCE [LARGE SCALE GENOMIC DNA]</scope>
    <source>
        <strain evidence="3 4">12B1</strain>
    </source>
</reference>
<comment type="caution">
    <text evidence="3">The sequence shown here is derived from an EMBL/GenBank/DDBJ whole genome shotgun (WGS) entry which is preliminary data.</text>
</comment>
<proteinExistence type="predicted"/>
<dbReference type="Gene3D" id="1.20.1280.50">
    <property type="match status" value="1"/>
</dbReference>
<dbReference type="EMBL" id="JBGBPQ010000004">
    <property type="protein sequence ID" value="KAL1524837.1"/>
    <property type="molecule type" value="Genomic_DNA"/>
</dbReference>
<dbReference type="InterPro" id="IPR001870">
    <property type="entry name" value="B30.2/SPRY"/>
</dbReference>
<evidence type="ECO:0000313" key="3">
    <source>
        <dbReference type="EMBL" id="KAL1524837.1"/>
    </source>
</evidence>
<feature type="domain" description="B30.2/SPRY" evidence="2">
    <location>
        <begin position="59"/>
        <end position="265"/>
    </location>
</feature>
<dbReference type="InterPro" id="IPR043136">
    <property type="entry name" value="B30.2/SPRY_sf"/>
</dbReference>
<dbReference type="InterPro" id="IPR036047">
    <property type="entry name" value="F-box-like_dom_sf"/>
</dbReference>
<dbReference type="Proteomes" id="UP001515480">
    <property type="component" value="Unassembled WGS sequence"/>
</dbReference>
<keyword evidence="4" id="KW-1185">Reference proteome</keyword>
<dbReference type="InterPro" id="IPR001810">
    <property type="entry name" value="F-box_dom"/>
</dbReference>
<dbReference type="SMART" id="SM00449">
    <property type="entry name" value="SPRY"/>
    <property type="match status" value="1"/>
</dbReference>
<dbReference type="PROSITE" id="PS50181">
    <property type="entry name" value="FBOX"/>
    <property type="match status" value="1"/>
</dbReference>
<evidence type="ECO:0000259" key="1">
    <source>
        <dbReference type="PROSITE" id="PS50181"/>
    </source>
</evidence>
<dbReference type="AlphaFoldDB" id="A0AB34JVE9"/>
<dbReference type="InterPro" id="IPR050618">
    <property type="entry name" value="Ubq-SigPath_Reg"/>
</dbReference>
<protein>
    <recommendedName>
        <fullName evidence="5">B30.2/SPRY domain-containing protein</fullName>
    </recommendedName>
</protein>
<feature type="domain" description="F-box" evidence="1">
    <location>
        <begin position="1"/>
        <end position="44"/>
    </location>
</feature>
<dbReference type="Pfam" id="PF00622">
    <property type="entry name" value="SPRY"/>
    <property type="match status" value="1"/>
</dbReference>
<dbReference type="PANTHER" id="PTHR12864">
    <property type="entry name" value="RAN BINDING PROTEIN 9-RELATED"/>
    <property type="match status" value="1"/>
</dbReference>
<dbReference type="PROSITE" id="PS50188">
    <property type="entry name" value="B302_SPRY"/>
    <property type="match status" value="1"/>
</dbReference>
<dbReference type="CDD" id="cd12885">
    <property type="entry name" value="SPRY_RanBP_like"/>
    <property type="match status" value="1"/>
</dbReference>
<evidence type="ECO:0000313" key="4">
    <source>
        <dbReference type="Proteomes" id="UP001515480"/>
    </source>
</evidence>
<dbReference type="Pfam" id="PF12937">
    <property type="entry name" value="F-box-like"/>
    <property type="match status" value="1"/>
</dbReference>